<dbReference type="InterPro" id="IPR039374">
    <property type="entry name" value="SIP_fam"/>
</dbReference>
<dbReference type="PROSITE" id="PS51384">
    <property type="entry name" value="FAD_FR"/>
    <property type="match status" value="1"/>
</dbReference>
<dbReference type="Gene3D" id="2.40.30.10">
    <property type="entry name" value="Translation factors"/>
    <property type="match status" value="2"/>
</dbReference>
<dbReference type="Pfam" id="PF08021">
    <property type="entry name" value="FAD_binding_9"/>
    <property type="match status" value="1"/>
</dbReference>
<dbReference type="PANTHER" id="PTHR30157:SF0">
    <property type="entry name" value="NADPH-DEPENDENT FERRIC-CHELATE REDUCTASE"/>
    <property type="match status" value="1"/>
</dbReference>
<dbReference type="PANTHER" id="PTHR30157">
    <property type="entry name" value="FERRIC REDUCTASE, NADPH-DEPENDENT"/>
    <property type="match status" value="1"/>
</dbReference>
<dbReference type="RefSeq" id="WP_377933723.1">
    <property type="nucleotide sequence ID" value="NZ_JBHUEA010000010.1"/>
</dbReference>
<evidence type="ECO:0000313" key="3">
    <source>
        <dbReference type="Proteomes" id="UP001597347"/>
    </source>
</evidence>
<accession>A0ABW4LFC6</accession>
<dbReference type="InterPro" id="IPR017938">
    <property type="entry name" value="Riboflavin_synthase-like_b-brl"/>
</dbReference>
<dbReference type="InterPro" id="IPR013113">
    <property type="entry name" value="SIP_FAD-bd"/>
</dbReference>
<evidence type="ECO:0000313" key="2">
    <source>
        <dbReference type="EMBL" id="MFD1721465.1"/>
    </source>
</evidence>
<name>A0ABW4LFC6_9MICO</name>
<dbReference type="InterPro" id="IPR007037">
    <property type="entry name" value="SIP_rossman_dom"/>
</dbReference>
<dbReference type="SUPFAM" id="SSF63380">
    <property type="entry name" value="Riboflavin synthase domain-like"/>
    <property type="match status" value="1"/>
</dbReference>
<dbReference type="InterPro" id="IPR017927">
    <property type="entry name" value="FAD-bd_FR_type"/>
</dbReference>
<comment type="caution">
    <text evidence="2">The sequence shown here is derived from an EMBL/GenBank/DDBJ whole genome shotgun (WGS) entry which is preliminary data.</text>
</comment>
<proteinExistence type="predicted"/>
<dbReference type="Gene3D" id="3.40.50.80">
    <property type="entry name" value="Nucleotide-binding domain of ferredoxin-NADP reductase (FNR) module"/>
    <property type="match status" value="1"/>
</dbReference>
<dbReference type="CDD" id="cd06193">
    <property type="entry name" value="siderophore_interacting"/>
    <property type="match status" value="1"/>
</dbReference>
<organism evidence="2 3">
    <name type="scientific">Amnibacterium endophyticum</name>
    <dbReference type="NCBI Taxonomy" id="2109337"/>
    <lineage>
        <taxon>Bacteria</taxon>
        <taxon>Bacillati</taxon>
        <taxon>Actinomycetota</taxon>
        <taxon>Actinomycetes</taxon>
        <taxon>Micrococcales</taxon>
        <taxon>Microbacteriaceae</taxon>
        <taxon>Amnibacterium</taxon>
    </lineage>
</organism>
<dbReference type="InterPro" id="IPR039261">
    <property type="entry name" value="FNR_nucleotide-bd"/>
</dbReference>
<feature type="domain" description="FAD-binding FR-type" evidence="1">
    <location>
        <begin position="21"/>
        <end position="130"/>
    </location>
</feature>
<dbReference type="EMBL" id="JBHUEA010000010">
    <property type="protein sequence ID" value="MFD1721465.1"/>
    <property type="molecule type" value="Genomic_DNA"/>
</dbReference>
<sequence>MRTFPLSTSAPRVRDAVRHEPRRRRLTVLQTRHVPGGLVRLTLGGEDLAGFTSLGPEDHVKLFLPGPDGPVGRDYTPSEFRPIGSSSGPELDLDVVVHEGTGGPASDWAAGAAPGDEVEVGGPRGSRLAPTGFRNAVLVADPSGLPALRRWIRALSGETPVRALLFGGADAGYLDDAELAAATPQVLGADHDLLEVLRSQDVDDDTFVWAAGEASAIVPLRRHLKERGLPKANRSLHGYWKRGDAGFDHHAPLDPADPED</sequence>
<reference evidence="3" key="1">
    <citation type="journal article" date="2019" name="Int. J. Syst. Evol. Microbiol.">
        <title>The Global Catalogue of Microorganisms (GCM) 10K type strain sequencing project: providing services to taxonomists for standard genome sequencing and annotation.</title>
        <authorList>
            <consortium name="The Broad Institute Genomics Platform"/>
            <consortium name="The Broad Institute Genome Sequencing Center for Infectious Disease"/>
            <person name="Wu L."/>
            <person name="Ma J."/>
        </authorList>
    </citation>
    <scope>NUCLEOTIDE SEQUENCE [LARGE SCALE GENOMIC DNA]</scope>
    <source>
        <strain evidence="3">CGMCC 1.12471</strain>
    </source>
</reference>
<evidence type="ECO:0000259" key="1">
    <source>
        <dbReference type="PROSITE" id="PS51384"/>
    </source>
</evidence>
<protein>
    <submittedName>
        <fullName evidence="2">Siderophore-interacting protein</fullName>
    </submittedName>
</protein>
<keyword evidence="3" id="KW-1185">Reference proteome</keyword>
<dbReference type="Proteomes" id="UP001597347">
    <property type="component" value="Unassembled WGS sequence"/>
</dbReference>
<dbReference type="Pfam" id="PF04954">
    <property type="entry name" value="SIP"/>
    <property type="match status" value="1"/>
</dbReference>
<gene>
    <name evidence="2" type="ORF">ACFSBI_07880</name>
</gene>